<feature type="domain" description="Aminoglycoside phosphotransferase" evidence="1">
    <location>
        <begin position="122"/>
        <end position="168"/>
    </location>
</feature>
<evidence type="ECO:0000313" key="2">
    <source>
        <dbReference type="EMBL" id="GIJ56889.1"/>
    </source>
</evidence>
<proteinExistence type="predicted"/>
<sequence>MTDEQHLVGGNTGGAVRVGDTVRRTAGPWTPSVHALLRHLEAAGFDRAPRALGVDERGREVLSFLPGETVGTTRPWPGWVHSDDALRQVAHWLRDFHTAVADFVPPDDAMWREGGTWRPGLIVGHNDAAPYNAAWASGHLVGFFDWDFAGPVTPEWDLAFTGFAWVPLHARHIVAAEGFTTFADRPRRLRLFLDAYGWDGPVDQFVDVVRQRVRASATGIRRAAAAGDPAYRRMIEQGVDASLDTAANELTDFDH</sequence>
<evidence type="ECO:0000259" key="1">
    <source>
        <dbReference type="Pfam" id="PF01636"/>
    </source>
</evidence>
<dbReference type="InterPro" id="IPR011009">
    <property type="entry name" value="Kinase-like_dom_sf"/>
</dbReference>
<gene>
    <name evidence="2" type="primary">tfxG_2</name>
    <name evidence="2" type="ORF">Vau01_044050</name>
</gene>
<dbReference type="SUPFAM" id="SSF56112">
    <property type="entry name" value="Protein kinase-like (PK-like)"/>
    <property type="match status" value="1"/>
</dbReference>
<dbReference type="Gene3D" id="3.90.1200.10">
    <property type="match status" value="1"/>
</dbReference>
<protein>
    <submittedName>
        <fullName evidence="2">Trifolitoxin immunity protein</fullName>
    </submittedName>
</protein>
<organism evidence="2 3">
    <name type="scientific">Virgisporangium aurantiacum</name>
    <dbReference type="NCBI Taxonomy" id="175570"/>
    <lineage>
        <taxon>Bacteria</taxon>
        <taxon>Bacillati</taxon>
        <taxon>Actinomycetota</taxon>
        <taxon>Actinomycetes</taxon>
        <taxon>Micromonosporales</taxon>
        <taxon>Micromonosporaceae</taxon>
        <taxon>Virgisporangium</taxon>
    </lineage>
</organism>
<accession>A0A8J4E0E1</accession>
<reference evidence="2" key="1">
    <citation type="submission" date="2021-01" db="EMBL/GenBank/DDBJ databases">
        <title>Whole genome shotgun sequence of Virgisporangium aurantiacum NBRC 16421.</title>
        <authorList>
            <person name="Komaki H."/>
            <person name="Tamura T."/>
        </authorList>
    </citation>
    <scope>NUCLEOTIDE SEQUENCE</scope>
    <source>
        <strain evidence="2">NBRC 16421</strain>
    </source>
</reference>
<comment type="caution">
    <text evidence="2">The sequence shown here is derived from an EMBL/GenBank/DDBJ whole genome shotgun (WGS) entry which is preliminary data.</text>
</comment>
<dbReference type="InterPro" id="IPR002575">
    <property type="entry name" value="Aminoglycoside_PTrfase"/>
</dbReference>
<dbReference type="EMBL" id="BOPG01000027">
    <property type="protein sequence ID" value="GIJ56889.1"/>
    <property type="molecule type" value="Genomic_DNA"/>
</dbReference>
<dbReference type="Pfam" id="PF01636">
    <property type="entry name" value="APH"/>
    <property type="match status" value="1"/>
</dbReference>
<keyword evidence="3" id="KW-1185">Reference proteome</keyword>
<dbReference type="AlphaFoldDB" id="A0A8J4E0E1"/>
<dbReference type="Proteomes" id="UP000612585">
    <property type="component" value="Unassembled WGS sequence"/>
</dbReference>
<name>A0A8J4E0E1_9ACTN</name>
<evidence type="ECO:0000313" key="3">
    <source>
        <dbReference type="Proteomes" id="UP000612585"/>
    </source>
</evidence>
<dbReference type="RefSeq" id="WP_203995844.1">
    <property type="nucleotide sequence ID" value="NZ_BOPG01000027.1"/>
</dbReference>